<evidence type="ECO:0000256" key="7">
    <source>
        <dbReference type="ARBA" id="ARBA00022840"/>
    </source>
</evidence>
<dbReference type="GO" id="GO:0016020">
    <property type="term" value="C:membrane"/>
    <property type="evidence" value="ECO:0007669"/>
    <property type="project" value="UniProtKB-SubCell"/>
</dbReference>
<evidence type="ECO:0000256" key="10">
    <source>
        <dbReference type="ARBA" id="ARBA00023180"/>
    </source>
</evidence>
<feature type="transmembrane region" description="Helical" evidence="12">
    <location>
        <begin position="247"/>
        <end position="270"/>
    </location>
</feature>
<dbReference type="PANTHER" id="PTHR34590:SF5">
    <property type="entry name" value="OS04G0586500 PROTEIN"/>
    <property type="match status" value="1"/>
</dbReference>
<comment type="caution">
    <text evidence="14">The sequence shown here is derived from an EMBL/GenBank/DDBJ whole genome shotgun (WGS) entry which is preliminary data.</text>
</comment>
<comment type="subcellular location">
    <subcellularLocation>
        <location evidence="1">Membrane</location>
        <topology evidence="1">Single-pass type I membrane protein</topology>
    </subcellularLocation>
</comment>
<dbReference type="OrthoDB" id="1903759at2759"/>
<keyword evidence="3" id="KW-0808">Transferase</keyword>
<dbReference type="GO" id="GO:0004714">
    <property type="term" value="F:transmembrane receptor protein tyrosine kinase activity"/>
    <property type="evidence" value="ECO:0007669"/>
    <property type="project" value="InterPro"/>
</dbReference>
<proteinExistence type="predicted"/>
<keyword evidence="2" id="KW-0418">Kinase</keyword>
<dbReference type="Gene3D" id="2.60.120.430">
    <property type="entry name" value="Galactose-binding lectin"/>
    <property type="match status" value="1"/>
</dbReference>
<evidence type="ECO:0000313" key="15">
    <source>
        <dbReference type="Proteomes" id="UP000737018"/>
    </source>
</evidence>
<keyword evidence="10" id="KW-0325">Glycoprotein</keyword>
<name>A0A8J4VJB4_9ROSI</name>
<keyword evidence="15" id="KW-1185">Reference proteome</keyword>
<dbReference type="GO" id="GO:0004674">
    <property type="term" value="F:protein serine/threonine kinase activity"/>
    <property type="evidence" value="ECO:0007669"/>
    <property type="project" value="UniProtKB-KW"/>
</dbReference>
<feature type="domain" description="Malectin-like" evidence="13">
    <location>
        <begin position="14"/>
        <end position="156"/>
    </location>
</feature>
<keyword evidence="8 12" id="KW-1133">Transmembrane helix</keyword>
<keyword evidence="9 12" id="KW-0472">Membrane</keyword>
<dbReference type="FunFam" id="2.60.120.430:FF:000007">
    <property type="entry name" value="FERONIA receptor-like kinase"/>
    <property type="match status" value="1"/>
</dbReference>
<feature type="transmembrane region" description="Helical" evidence="12">
    <location>
        <begin position="133"/>
        <end position="151"/>
    </location>
</feature>
<reference evidence="14" key="1">
    <citation type="submission" date="2020-03" db="EMBL/GenBank/DDBJ databases">
        <title>Castanea mollissima Vanexum genome sequencing.</title>
        <authorList>
            <person name="Staton M."/>
        </authorList>
    </citation>
    <scope>NUCLEOTIDE SEQUENCE</scope>
    <source>
        <tissue evidence="14">Leaf</tissue>
    </source>
</reference>
<evidence type="ECO:0000256" key="1">
    <source>
        <dbReference type="ARBA" id="ARBA00004479"/>
    </source>
</evidence>
<keyword evidence="4 12" id="KW-0812">Transmembrane</keyword>
<dbReference type="InterPro" id="IPR045272">
    <property type="entry name" value="ANXUR1/2-like"/>
</dbReference>
<evidence type="ECO:0000256" key="4">
    <source>
        <dbReference type="ARBA" id="ARBA00022692"/>
    </source>
</evidence>
<feature type="region of interest" description="Disordered" evidence="11">
    <location>
        <begin position="292"/>
        <end position="319"/>
    </location>
</feature>
<keyword evidence="6" id="KW-0547">Nucleotide-binding</keyword>
<gene>
    <name evidence="14" type="ORF">CMV_022883</name>
</gene>
<dbReference type="GO" id="GO:0005524">
    <property type="term" value="F:ATP binding"/>
    <property type="evidence" value="ECO:0007669"/>
    <property type="project" value="UniProtKB-KW"/>
</dbReference>
<dbReference type="Proteomes" id="UP000737018">
    <property type="component" value="Unassembled WGS sequence"/>
</dbReference>
<dbReference type="InterPro" id="IPR024788">
    <property type="entry name" value="Malectin-like_Carb-bd_dom"/>
</dbReference>
<evidence type="ECO:0000256" key="8">
    <source>
        <dbReference type="ARBA" id="ARBA00022989"/>
    </source>
</evidence>
<protein>
    <recommendedName>
        <fullName evidence="13">Malectin-like domain-containing protein</fullName>
    </recommendedName>
</protein>
<evidence type="ECO:0000259" key="13">
    <source>
        <dbReference type="Pfam" id="PF12819"/>
    </source>
</evidence>
<keyword evidence="5" id="KW-0732">Signal</keyword>
<dbReference type="Pfam" id="PF12819">
    <property type="entry name" value="Malectin_like"/>
    <property type="match status" value="1"/>
</dbReference>
<evidence type="ECO:0000256" key="9">
    <source>
        <dbReference type="ARBA" id="ARBA00023136"/>
    </source>
</evidence>
<evidence type="ECO:0000256" key="12">
    <source>
        <dbReference type="SAM" id="Phobius"/>
    </source>
</evidence>
<evidence type="ECO:0000256" key="11">
    <source>
        <dbReference type="SAM" id="MobiDB-lite"/>
    </source>
</evidence>
<accession>A0A8J4VJB4</accession>
<evidence type="ECO:0000313" key="14">
    <source>
        <dbReference type="EMBL" id="KAF3951464.1"/>
    </source>
</evidence>
<evidence type="ECO:0000256" key="6">
    <source>
        <dbReference type="ARBA" id="ARBA00022741"/>
    </source>
</evidence>
<evidence type="ECO:0000256" key="2">
    <source>
        <dbReference type="ARBA" id="ARBA00022527"/>
    </source>
</evidence>
<dbReference type="PANTHER" id="PTHR34590">
    <property type="entry name" value="OS03G0124300 PROTEIN-RELATED"/>
    <property type="match status" value="1"/>
</dbReference>
<evidence type="ECO:0000256" key="3">
    <source>
        <dbReference type="ARBA" id="ARBA00022679"/>
    </source>
</evidence>
<organism evidence="14 15">
    <name type="scientific">Castanea mollissima</name>
    <name type="common">Chinese chestnut</name>
    <dbReference type="NCBI Taxonomy" id="60419"/>
    <lineage>
        <taxon>Eukaryota</taxon>
        <taxon>Viridiplantae</taxon>
        <taxon>Streptophyta</taxon>
        <taxon>Embryophyta</taxon>
        <taxon>Tracheophyta</taxon>
        <taxon>Spermatophyta</taxon>
        <taxon>Magnoliopsida</taxon>
        <taxon>eudicotyledons</taxon>
        <taxon>Gunneridae</taxon>
        <taxon>Pentapetalae</taxon>
        <taxon>rosids</taxon>
        <taxon>fabids</taxon>
        <taxon>Fagales</taxon>
        <taxon>Fagaceae</taxon>
        <taxon>Castanea</taxon>
    </lineage>
</organism>
<dbReference type="EMBL" id="JRKL02004927">
    <property type="protein sequence ID" value="KAF3951464.1"/>
    <property type="molecule type" value="Genomic_DNA"/>
</dbReference>
<keyword evidence="2" id="KW-0723">Serine/threonine-protein kinase</keyword>
<evidence type="ECO:0000256" key="5">
    <source>
        <dbReference type="ARBA" id="ARBA00022729"/>
    </source>
</evidence>
<dbReference type="AlphaFoldDB" id="A0A8J4VJB4"/>
<keyword evidence="7" id="KW-0067">ATP-binding</keyword>
<sequence length="319" mass="34954">MDISFVPSAKAPKAYAFVNGIEIVSMPDIYSSTDGSLMIVGQNAPFYIDNSSALENVYRVNVGGNDISPSHDTVLYRSWGDDLPYIYGAAFGVAYSAENTSIIQYPTSMHTYVAPVDVYATARSMGPNAQINLAYNLTWIFSVGSGFYYLVRLHFCFAGVPVYKDYLVLVPNGSPQQYLSLALHPNTSSKPMYYDAILNGVEIFEVNDTNGNLAGPNPIPAPKQDLIDPTITRPSFGHGKRKNQKTIIIGVVTSGIVLAFVIGFFVVASYRCQHGKDLSASEVASRWHQEHVHGKDSSARGVPSRWHPKHGRGFTKNLC</sequence>